<dbReference type="SUPFAM" id="SSF53067">
    <property type="entry name" value="Actin-like ATPase domain"/>
    <property type="match status" value="1"/>
</dbReference>
<dbReference type="Gene3D" id="3.30.420.40">
    <property type="match status" value="2"/>
</dbReference>
<dbReference type="InterPro" id="IPR013126">
    <property type="entry name" value="Hsp_70_fam"/>
</dbReference>
<sequence length="590" mass="64722">MLTPTLALSLGNKALCVATVGPAGAQVIQLGDKRIVPAVIAFTPEGRRYDIEAAAKRNLCRQTYDSLPLLFGKDPSFLDSPRFRRIQSFLNLPLKVQDGDIYIELGPDAPPAPFEFAYGSLVKRVLGEASLQLGWTGTVDIIAPYLPFWPSHAQARLTAAIECTGYKCLALYTKHLALGACLMLKLRQPNSRLGPGFHGILDVGEYYSLYAIFQLDTSEVTTMYLNYNVGLGAIDFDIRLADYFLGKLRAQGRESLCDLIEASQRQRTKLLHAIKEAKKILSVNSSANITLDGVGDAGETLTISVTQSDFVAMSMDLVSQYSQLIRAPELTSRISSLSITGGGSRIHPIQHAVTQVVPSALITKVLNPDNSVAEGLGCLALLDQDKYPKKTIPVVRDLCYRSIYILPCADDLQLSGPYEVFKTGDHLPARQSITFTLPPGPIQLKLFDSFEDNIATYTFVVPKNVLHLAVEVAVSINIQLDRSISIEVAQVGGPSLNLSRVWPDPVTSSMFRDMLLKLDADLTKIEEEAEGYATRINAICSRLYALKADEKIDETSRQDVLEALDLLEDGARIEDSVLVDLEERYGVHTA</sequence>
<dbReference type="GO" id="GO:0034663">
    <property type="term" value="C:endoplasmic reticulum chaperone complex"/>
    <property type="evidence" value="ECO:0007669"/>
    <property type="project" value="TreeGrafter"/>
</dbReference>
<dbReference type="EMBL" id="VDLU01000004">
    <property type="protein sequence ID" value="TNJ26924.1"/>
    <property type="molecule type" value="Genomic_DNA"/>
</dbReference>
<evidence type="ECO:0000256" key="3">
    <source>
        <dbReference type="ARBA" id="ARBA00023186"/>
    </source>
</evidence>
<evidence type="ECO:0000256" key="2">
    <source>
        <dbReference type="ARBA" id="ARBA00022840"/>
    </source>
</evidence>
<dbReference type="OrthoDB" id="10262720at2759"/>
<gene>
    <name evidence="4" type="ORF">GMRT_12130</name>
</gene>
<dbReference type="Gene3D" id="3.90.640.10">
    <property type="entry name" value="Actin, Chain A, domain 4"/>
    <property type="match status" value="1"/>
</dbReference>
<dbReference type="InterPro" id="IPR043129">
    <property type="entry name" value="ATPase_NBD"/>
</dbReference>
<keyword evidence="3" id="KW-0143">Chaperone</keyword>
<keyword evidence="4" id="KW-0346">Stress response</keyword>
<dbReference type="PRINTS" id="PR00301">
    <property type="entry name" value="HEATSHOCK70"/>
</dbReference>
<dbReference type="AlphaFoldDB" id="A0A4Z1SMK9"/>
<evidence type="ECO:0000256" key="1">
    <source>
        <dbReference type="ARBA" id="ARBA00022741"/>
    </source>
</evidence>
<dbReference type="GO" id="GO:0005524">
    <property type="term" value="F:ATP binding"/>
    <property type="evidence" value="ECO:0007669"/>
    <property type="project" value="UniProtKB-KW"/>
</dbReference>
<protein>
    <submittedName>
        <fullName evidence="4">Heat shock protein 70</fullName>
    </submittedName>
</protein>
<evidence type="ECO:0000313" key="5">
    <source>
        <dbReference type="Proteomes" id="UP000315496"/>
    </source>
</evidence>
<organism evidence="4 5">
    <name type="scientific">Giardia muris</name>
    <dbReference type="NCBI Taxonomy" id="5742"/>
    <lineage>
        <taxon>Eukaryota</taxon>
        <taxon>Metamonada</taxon>
        <taxon>Diplomonadida</taxon>
        <taxon>Hexamitidae</taxon>
        <taxon>Giardiinae</taxon>
        <taxon>Giardia</taxon>
    </lineage>
</organism>
<reference evidence="4 5" key="1">
    <citation type="submission" date="2019-05" db="EMBL/GenBank/DDBJ databases">
        <title>The compact genome of Giardia muris reveals important steps in the evolution of intestinal protozoan parasites.</title>
        <authorList>
            <person name="Xu F."/>
            <person name="Jimenez-Gonzalez A."/>
            <person name="Einarsson E."/>
            <person name="Astvaldsson A."/>
            <person name="Peirasmaki D."/>
            <person name="Eckmann L."/>
            <person name="Andersson J.O."/>
            <person name="Svard S.G."/>
            <person name="Jerlstrom-Hultqvist J."/>
        </authorList>
    </citation>
    <scope>NUCLEOTIDE SEQUENCE [LARGE SCALE GENOMIC DNA]</scope>
    <source>
        <strain evidence="4 5">Roberts-Thomson</strain>
    </source>
</reference>
<dbReference type="GO" id="GO:0030968">
    <property type="term" value="P:endoplasmic reticulum unfolded protein response"/>
    <property type="evidence" value="ECO:0007669"/>
    <property type="project" value="TreeGrafter"/>
</dbReference>
<dbReference type="Pfam" id="PF00012">
    <property type="entry name" value="HSP70"/>
    <property type="match status" value="1"/>
</dbReference>
<dbReference type="Proteomes" id="UP000315496">
    <property type="component" value="Chromosome 4"/>
</dbReference>
<dbReference type="GO" id="GO:0140662">
    <property type="term" value="F:ATP-dependent protein folding chaperone"/>
    <property type="evidence" value="ECO:0007669"/>
    <property type="project" value="InterPro"/>
</dbReference>
<keyword evidence="5" id="KW-1185">Reference proteome</keyword>
<dbReference type="PANTHER" id="PTHR45639">
    <property type="entry name" value="HSC70CB, ISOFORM G-RELATED"/>
    <property type="match status" value="1"/>
</dbReference>
<keyword evidence="2" id="KW-0067">ATP-binding</keyword>
<accession>A0A4Z1SMK9</accession>
<keyword evidence="1" id="KW-0547">Nucleotide-binding</keyword>
<dbReference type="VEuPathDB" id="GiardiaDB:GMRT_12130"/>
<name>A0A4Z1SMK9_GIAMU</name>
<evidence type="ECO:0000313" key="4">
    <source>
        <dbReference type="EMBL" id="TNJ26924.1"/>
    </source>
</evidence>
<dbReference type="PANTHER" id="PTHR45639:SF3">
    <property type="entry name" value="HYPOXIA UP-REGULATED PROTEIN 1"/>
    <property type="match status" value="1"/>
</dbReference>
<comment type="caution">
    <text evidence="4">The sequence shown here is derived from an EMBL/GenBank/DDBJ whole genome shotgun (WGS) entry which is preliminary data.</text>
</comment>
<proteinExistence type="predicted"/>